<keyword evidence="2" id="KW-0564">Palmitate</keyword>
<reference evidence="3" key="1">
    <citation type="submission" date="2020-09" db="EMBL/GenBank/DDBJ databases">
        <authorList>
            <person name="Kim M.K."/>
        </authorList>
    </citation>
    <scope>NUCLEOTIDE SEQUENCE</scope>
    <source>
        <strain evidence="3">BT704</strain>
    </source>
</reference>
<organism evidence="3 4">
    <name type="scientific">Spirosoma validum</name>
    <dbReference type="NCBI Taxonomy" id="2771355"/>
    <lineage>
        <taxon>Bacteria</taxon>
        <taxon>Pseudomonadati</taxon>
        <taxon>Bacteroidota</taxon>
        <taxon>Cytophagia</taxon>
        <taxon>Cytophagales</taxon>
        <taxon>Cytophagaceae</taxon>
        <taxon>Spirosoma</taxon>
    </lineage>
</organism>
<keyword evidence="2" id="KW-0812">Transmembrane</keyword>
<accession>A0A927B9J4</accession>
<evidence type="ECO:0000256" key="2">
    <source>
        <dbReference type="RuleBase" id="RU362097"/>
    </source>
</evidence>
<dbReference type="GO" id="GO:0015562">
    <property type="term" value="F:efflux transmembrane transporter activity"/>
    <property type="evidence" value="ECO:0007669"/>
    <property type="project" value="InterPro"/>
</dbReference>
<dbReference type="InterPro" id="IPR003423">
    <property type="entry name" value="OMP_efflux"/>
</dbReference>
<name>A0A927B9J4_9BACT</name>
<protein>
    <submittedName>
        <fullName evidence="3">TolC family protein</fullName>
    </submittedName>
</protein>
<dbReference type="AlphaFoldDB" id="A0A927B9J4"/>
<comment type="subcellular location">
    <subcellularLocation>
        <location evidence="2">Cell membrane</location>
        <topology evidence="2">Lipid-anchor</topology>
    </subcellularLocation>
</comment>
<evidence type="ECO:0000313" key="4">
    <source>
        <dbReference type="Proteomes" id="UP000653797"/>
    </source>
</evidence>
<keyword evidence="2" id="KW-0472">Membrane</keyword>
<evidence type="ECO:0000313" key="3">
    <source>
        <dbReference type="EMBL" id="MBD2757617.1"/>
    </source>
</evidence>
<dbReference type="NCBIfam" id="TIGR01845">
    <property type="entry name" value="outer_NodT"/>
    <property type="match status" value="1"/>
</dbReference>
<dbReference type="GO" id="GO:0005886">
    <property type="term" value="C:plasma membrane"/>
    <property type="evidence" value="ECO:0007669"/>
    <property type="project" value="UniProtKB-SubCell"/>
</dbReference>
<keyword evidence="4" id="KW-1185">Reference proteome</keyword>
<dbReference type="PANTHER" id="PTHR30203">
    <property type="entry name" value="OUTER MEMBRANE CATION EFFLUX PROTEIN"/>
    <property type="match status" value="1"/>
</dbReference>
<dbReference type="InterPro" id="IPR010131">
    <property type="entry name" value="MdtP/NodT-like"/>
</dbReference>
<dbReference type="SUPFAM" id="SSF56954">
    <property type="entry name" value="Outer membrane efflux proteins (OEP)"/>
    <property type="match status" value="1"/>
</dbReference>
<comment type="caution">
    <text evidence="3">The sequence shown here is derived from an EMBL/GenBank/DDBJ whole genome shotgun (WGS) entry which is preliminary data.</text>
</comment>
<keyword evidence="2" id="KW-0449">Lipoprotein</keyword>
<dbReference type="Gene3D" id="2.20.200.10">
    <property type="entry name" value="Outer membrane efflux proteins (OEP)"/>
    <property type="match status" value="1"/>
</dbReference>
<dbReference type="Gene3D" id="1.20.1600.10">
    <property type="entry name" value="Outer membrane efflux proteins (OEP)"/>
    <property type="match status" value="1"/>
</dbReference>
<dbReference type="EMBL" id="JACXAA010000026">
    <property type="protein sequence ID" value="MBD2757617.1"/>
    <property type="molecule type" value="Genomic_DNA"/>
</dbReference>
<keyword evidence="2" id="KW-1134">Transmembrane beta strand</keyword>
<proteinExistence type="inferred from homology"/>
<comment type="similarity">
    <text evidence="1 2">Belongs to the outer membrane factor (OMF) (TC 1.B.17) family.</text>
</comment>
<dbReference type="RefSeq" id="WP_191043240.1">
    <property type="nucleotide sequence ID" value="NZ_JACXAA010000026.1"/>
</dbReference>
<gene>
    <name evidence="3" type="ORF">IC230_32400</name>
</gene>
<dbReference type="Proteomes" id="UP000653797">
    <property type="component" value="Unassembled WGS sequence"/>
</dbReference>
<sequence length="484" mass="53749">MAPLFIPRSFRISCYFLLSIGLLSSCQLPKPLLQPTARPIPVSFAGHTDSMGIASQNWRTFFADPNLVQLIDTALAENLDLRIATQRIEAARGAFEYNRGFLAPQVNAVASAGVDRYGKYSMNGVGNFDTNLSENIRGNELIPTPTPDYFLGARSTWEVDIWGKLRNRKKAAYLRLLASEKGRHAVITSLVAEAARYYYTLLALDGELEIIQKNIDFQQNALELVRIQKEAGRVTELAVQQFSAQLLNTRSRQGRVRQQIIENENQLNRLLGRYPGPIARGQSLQMRELPGQVLTGIPAQMLIRRPDIRQAELELQAAHVDVDVVRAEFLPSLNLNAYVGLNAFRTAVLFNPASIAAGLLGGLSGPIINRRFLKGNYRQAVAQASEGLYRYRQTILTGFSEVTTNLRGVENYRQVADVQAQEVAVLQQAVTTSKDLFSSGYASYLEVITAQRSVLEAELALINTKQAQFLSLTDLYRALGGGWQ</sequence>
<evidence type="ECO:0000256" key="1">
    <source>
        <dbReference type="ARBA" id="ARBA00007613"/>
    </source>
</evidence>
<dbReference type="PANTHER" id="PTHR30203:SF30">
    <property type="entry name" value="OUTER MEMBRANE PROTEIN-RELATED"/>
    <property type="match status" value="1"/>
</dbReference>
<dbReference type="Pfam" id="PF02321">
    <property type="entry name" value="OEP"/>
    <property type="match status" value="2"/>
</dbReference>